<evidence type="ECO:0000256" key="1">
    <source>
        <dbReference type="ARBA" id="ARBA00022679"/>
    </source>
</evidence>
<dbReference type="GO" id="GO:0016747">
    <property type="term" value="F:acyltransferase activity, transferring groups other than amino-acyl groups"/>
    <property type="evidence" value="ECO:0007669"/>
    <property type="project" value="InterPro"/>
</dbReference>
<comment type="caution">
    <text evidence="5">The sequence shown here is derived from an EMBL/GenBank/DDBJ whole genome shotgun (WGS) entry which is preliminary data.</text>
</comment>
<name>A0A9X2AFW6_9BACT</name>
<keyword evidence="6" id="KW-1185">Reference proteome</keyword>
<accession>A0A9X2AFW6</accession>
<dbReference type="SUPFAM" id="SSF55729">
    <property type="entry name" value="Acyl-CoA N-acyltransferases (Nat)"/>
    <property type="match status" value="1"/>
</dbReference>
<dbReference type="Pfam" id="PF13508">
    <property type="entry name" value="Acetyltransf_7"/>
    <property type="match status" value="1"/>
</dbReference>
<gene>
    <name evidence="5" type="ORF">MON38_12575</name>
</gene>
<keyword evidence="1" id="KW-0808">Transferase</keyword>
<dbReference type="RefSeq" id="WP_241936521.1">
    <property type="nucleotide sequence ID" value="NZ_JALBGC010000003.1"/>
</dbReference>
<dbReference type="PANTHER" id="PTHR43877">
    <property type="entry name" value="AMINOALKYLPHOSPHONATE N-ACETYLTRANSFERASE-RELATED-RELATED"/>
    <property type="match status" value="1"/>
</dbReference>
<evidence type="ECO:0000259" key="4">
    <source>
        <dbReference type="PROSITE" id="PS51186"/>
    </source>
</evidence>
<dbReference type="PROSITE" id="PS51186">
    <property type="entry name" value="GNAT"/>
    <property type="match status" value="1"/>
</dbReference>
<organism evidence="5 6">
    <name type="scientific">Hymenobacter cyanobacteriorum</name>
    <dbReference type="NCBI Taxonomy" id="2926463"/>
    <lineage>
        <taxon>Bacteria</taxon>
        <taxon>Pseudomonadati</taxon>
        <taxon>Bacteroidota</taxon>
        <taxon>Cytophagia</taxon>
        <taxon>Cytophagales</taxon>
        <taxon>Hymenobacteraceae</taxon>
        <taxon>Hymenobacter</taxon>
    </lineage>
</organism>
<feature type="region of interest" description="Disordered" evidence="3">
    <location>
        <begin position="164"/>
        <end position="197"/>
    </location>
</feature>
<sequence>MTIHPMEARHWPQVRAIYEAGMATGNATFATQVARGQGWNKAHLSHSRLVALHPSGRVLGWAALSPVSEQSHLPGVAQIQVYVATTAQTQGVGRALLAALVAASEAHGIWTLHAVVFPENQAIQCLCQSVGFRVVGQHQRIGQLHGIWRDVLVLERRSAVVGTADSSQLPQSRARPASGAPHSARNPMGSVTLTHTG</sequence>
<dbReference type="InterPro" id="IPR016181">
    <property type="entry name" value="Acyl_CoA_acyltransferase"/>
</dbReference>
<protein>
    <submittedName>
        <fullName evidence="5">GNAT family N-acetyltransferase</fullName>
    </submittedName>
</protein>
<dbReference type="Proteomes" id="UP001139193">
    <property type="component" value="Unassembled WGS sequence"/>
</dbReference>
<keyword evidence="2" id="KW-0012">Acyltransferase</keyword>
<evidence type="ECO:0000313" key="5">
    <source>
        <dbReference type="EMBL" id="MCI1188257.1"/>
    </source>
</evidence>
<dbReference type="InterPro" id="IPR050832">
    <property type="entry name" value="Bact_Acetyltransf"/>
</dbReference>
<evidence type="ECO:0000256" key="3">
    <source>
        <dbReference type="SAM" id="MobiDB-lite"/>
    </source>
</evidence>
<dbReference type="Gene3D" id="3.40.630.30">
    <property type="match status" value="1"/>
</dbReference>
<dbReference type="EMBL" id="JALBGC010000003">
    <property type="protein sequence ID" value="MCI1188257.1"/>
    <property type="molecule type" value="Genomic_DNA"/>
</dbReference>
<evidence type="ECO:0000313" key="6">
    <source>
        <dbReference type="Proteomes" id="UP001139193"/>
    </source>
</evidence>
<feature type="domain" description="N-acetyltransferase" evidence="4">
    <location>
        <begin position="1"/>
        <end position="160"/>
    </location>
</feature>
<dbReference type="AlphaFoldDB" id="A0A9X2AFW6"/>
<dbReference type="InterPro" id="IPR000182">
    <property type="entry name" value="GNAT_dom"/>
</dbReference>
<reference evidence="5" key="1">
    <citation type="submission" date="2022-03" db="EMBL/GenBank/DDBJ databases">
        <title>Bacterial whole genome sequence for Hymenobacter sp. DH14.</title>
        <authorList>
            <person name="Le V."/>
        </authorList>
    </citation>
    <scope>NUCLEOTIDE SEQUENCE</scope>
    <source>
        <strain evidence="5">DH14</strain>
    </source>
</reference>
<evidence type="ECO:0000256" key="2">
    <source>
        <dbReference type="ARBA" id="ARBA00023315"/>
    </source>
</evidence>
<proteinExistence type="predicted"/>